<gene>
    <name evidence="2" type="ORF">SAMN05444320_11540</name>
</gene>
<protein>
    <submittedName>
        <fullName evidence="2">Uncharacterized protein</fullName>
    </submittedName>
</protein>
<accession>A0A1M5NA69</accession>
<evidence type="ECO:0000256" key="1">
    <source>
        <dbReference type="SAM" id="MobiDB-lite"/>
    </source>
</evidence>
<dbReference type="AlphaFoldDB" id="A0A1M5NA69"/>
<dbReference type="Proteomes" id="UP000184501">
    <property type="component" value="Unassembled WGS sequence"/>
</dbReference>
<reference evidence="2 3" key="1">
    <citation type="submission" date="2016-11" db="EMBL/GenBank/DDBJ databases">
        <authorList>
            <person name="Jaros S."/>
            <person name="Januszkiewicz K."/>
            <person name="Wedrychowicz H."/>
        </authorList>
    </citation>
    <scope>NUCLEOTIDE SEQUENCE [LARGE SCALE GENOMIC DNA]</scope>
    <source>
        <strain evidence="2 3">DSM 44523</strain>
    </source>
</reference>
<feature type="compositionally biased region" description="Basic and acidic residues" evidence="1">
    <location>
        <begin position="267"/>
        <end position="286"/>
    </location>
</feature>
<evidence type="ECO:0000313" key="2">
    <source>
        <dbReference type="EMBL" id="SHG86099.1"/>
    </source>
</evidence>
<dbReference type="AntiFam" id="ANF00057">
    <property type="entry name" value="Translation of E. coli type CRISPR repeat"/>
</dbReference>
<feature type="region of interest" description="Disordered" evidence="1">
    <location>
        <begin position="176"/>
        <end position="296"/>
    </location>
</feature>
<feature type="region of interest" description="Disordered" evidence="1">
    <location>
        <begin position="25"/>
        <end position="96"/>
    </location>
</feature>
<keyword evidence="3" id="KW-1185">Reference proteome</keyword>
<evidence type="ECO:0000313" key="3">
    <source>
        <dbReference type="Proteomes" id="UP000184501"/>
    </source>
</evidence>
<feature type="compositionally biased region" description="Basic and acidic residues" evidence="1">
    <location>
        <begin position="84"/>
        <end position="96"/>
    </location>
</feature>
<name>A0A1M5NA69_STRHI</name>
<sequence length="339" mass="37169">MRYHCRRGGPREARGKHVAVDLRTGTCGSSIPARGNSRRRTQGPARGAQSLHGFRGTSGACVVPAHAEVRRPPTRSYLGPSRGRRADPPRRAGKTENLRLLSQPSATHRCAGDHDAAGRYQREIRLIPPRGTPRVHLVPSCRPGTHHRYVETFTSCYLSVPATSTHPACEPSWFAPRSTPAGPRPAYAGAHQADHAPRDRHGLSPCVGESRRSARRSPANRLAHPQLGAGITHVRERAHPRSTAHPRVRENHSDRVMISASASDSSPHAEHARSEEISTSRRDSSPRARGAPPPRCRRVHVEGLIPACAGSTWMLNERRRASWTHPRVRGEHPSRAGPT</sequence>
<dbReference type="EMBL" id="FQVN01000015">
    <property type="protein sequence ID" value="SHG86099.1"/>
    <property type="molecule type" value="Genomic_DNA"/>
</dbReference>
<proteinExistence type="predicted"/>
<feature type="compositionally biased region" description="Basic and acidic residues" evidence="1">
    <location>
        <begin position="192"/>
        <end position="202"/>
    </location>
</feature>
<dbReference type="AntiFam" id="ANF00006">
    <property type="entry name" value="Translation of CRISPR region"/>
</dbReference>
<organism evidence="2 3">
    <name type="scientific">Streptoalloteichus hindustanus</name>
    <dbReference type="NCBI Taxonomy" id="2017"/>
    <lineage>
        <taxon>Bacteria</taxon>
        <taxon>Bacillati</taxon>
        <taxon>Actinomycetota</taxon>
        <taxon>Actinomycetes</taxon>
        <taxon>Pseudonocardiales</taxon>
        <taxon>Pseudonocardiaceae</taxon>
        <taxon>Streptoalloteichus</taxon>
    </lineage>
</organism>